<reference evidence="3" key="1">
    <citation type="journal article" date="2023" name="Commun. Biol.">
        <title>Genome analysis of Parmales, the sister group of diatoms, reveals the evolutionary specialization of diatoms from phago-mixotrophs to photoautotrophs.</title>
        <authorList>
            <person name="Ban H."/>
            <person name="Sato S."/>
            <person name="Yoshikawa S."/>
            <person name="Yamada K."/>
            <person name="Nakamura Y."/>
            <person name="Ichinomiya M."/>
            <person name="Sato N."/>
            <person name="Blanc-Mathieu R."/>
            <person name="Endo H."/>
            <person name="Kuwata A."/>
            <person name="Ogata H."/>
        </authorList>
    </citation>
    <scope>NUCLEOTIDE SEQUENCE [LARGE SCALE GENOMIC DNA]</scope>
</reference>
<protein>
    <recommendedName>
        <fullName evidence="1">HNH nuclease domain-containing protein</fullName>
    </recommendedName>
</protein>
<evidence type="ECO:0000313" key="3">
    <source>
        <dbReference type="Proteomes" id="UP001162640"/>
    </source>
</evidence>
<dbReference type="Proteomes" id="UP001162640">
    <property type="component" value="Unassembled WGS sequence"/>
</dbReference>
<gene>
    <name evidence="2" type="ORF">TL16_g12047</name>
</gene>
<dbReference type="AlphaFoldDB" id="A0A9W7BNY6"/>
<organism evidence="2 3">
    <name type="scientific">Triparma laevis f. inornata</name>
    <dbReference type="NCBI Taxonomy" id="1714386"/>
    <lineage>
        <taxon>Eukaryota</taxon>
        <taxon>Sar</taxon>
        <taxon>Stramenopiles</taxon>
        <taxon>Ochrophyta</taxon>
        <taxon>Bolidophyceae</taxon>
        <taxon>Parmales</taxon>
        <taxon>Triparmaceae</taxon>
        <taxon>Triparma</taxon>
    </lineage>
</organism>
<dbReference type="InterPro" id="IPR003615">
    <property type="entry name" value="HNH_nuc"/>
</dbReference>
<dbReference type="PANTHER" id="PTHR33877">
    <property type="entry name" value="SLL1193 PROTEIN"/>
    <property type="match status" value="1"/>
</dbReference>
<name>A0A9W7BNY6_9STRA</name>
<evidence type="ECO:0000313" key="2">
    <source>
        <dbReference type="EMBL" id="GMH91395.1"/>
    </source>
</evidence>
<accession>A0A9W7BNY6</accession>
<dbReference type="SMART" id="SM00507">
    <property type="entry name" value="HNHc"/>
    <property type="match status" value="1"/>
</dbReference>
<dbReference type="InterPro" id="IPR029471">
    <property type="entry name" value="HNH_5"/>
</dbReference>
<dbReference type="CDD" id="cd00085">
    <property type="entry name" value="HNHc"/>
    <property type="match status" value="1"/>
</dbReference>
<dbReference type="PANTHER" id="PTHR33877:SF2">
    <property type="entry name" value="OS07G0170200 PROTEIN"/>
    <property type="match status" value="1"/>
</dbReference>
<evidence type="ECO:0000259" key="1">
    <source>
        <dbReference type="SMART" id="SM00507"/>
    </source>
</evidence>
<dbReference type="EMBL" id="BLQM01000470">
    <property type="protein sequence ID" value="GMH91395.1"/>
    <property type="molecule type" value="Genomic_DNA"/>
</dbReference>
<feature type="domain" description="HNH nuclease" evidence="1">
    <location>
        <begin position="26"/>
        <end position="79"/>
    </location>
</feature>
<dbReference type="InterPro" id="IPR052892">
    <property type="entry name" value="NA-targeting_endonuclease"/>
</dbReference>
<dbReference type="Pfam" id="PF14279">
    <property type="entry name" value="HNH_5"/>
    <property type="match status" value="1"/>
</dbReference>
<proteinExistence type="predicted"/>
<dbReference type="Gene3D" id="1.10.30.50">
    <property type="match status" value="1"/>
</dbReference>
<comment type="caution">
    <text evidence="2">The sequence shown here is derived from an EMBL/GenBank/DDBJ whole genome shotgun (WGS) entry which is preliminary data.</text>
</comment>
<sequence length="128" mass="14924">MLAFARELLTALHDYIPEATQKSPAFTRRNIFLRDDYKCQYCSSKFAPRDLTLDHVVPRCEGGRLEWKNAVSCCRVCNGRKGCKSLKVRKRYHEYVRRAERAVSVCVRIFVEQEDVTRRFAPPLAALR</sequence>